<name>A0A3A9WHU7_9ACTN</name>
<dbReference type="EMBL" id="RBDY01000002">
    <property type="protein sequence ID" value="RKN26707.1"/>
    <property type="molecule type" value="Genomic_DNA"/>
</dbReference>
<evidence type="ECO:0000259" key="8">
    <source>
        <dbReference type="PROSITE" id="PS50011"/>
    </source>
</evidence>
<dbReference type="GO" id="GO:0004674">
    <property type="term" value="F:protein serine/threonine kinase activity"/>
    <property type="evidence" value="ECO:0007669"/>
    <property type="project" value="UniProtKB-KW"/>
</dbReference>
<evidence type="ECO:0000256" key="3">
    <source>
        <dbReference type="ARBA" id="ARBA00022679"/>
    </source>
</evidence>
<evidence type="ECO:0000313" key="12">
    <source>
        <dbReference type="Proteomes" id="UP000275024"/>
    </source>
</evidence>
<evidence type="ECO:0000313" key="9">
    <source>
        <dbReference type="EMBL" id="RKN07276.1"/>
    </source>
</evidence>
<comment type="caution">
    <text evidence="9">The sequence shown here is derived from an EMBL/GenBank/DDBJ whole genome shotgun (WGS) entry which is preliminary data.</text>
</comment>
<evidence type="ECO:0000313" key="11">
    <source>
        <dbReference type="Proteomes" id="UP000268652"/>
    </source>
</evidence>
<keyword evidence="11" id="KW-1185">Reference proteome</keyword>
<dbReference type="PANTHER" id="PTHR43289">
    <property type="entry name" value="MITOGEN-ACTIVATED PROTEIN KINASE KINASE KINASE 20-RELATED"/>
    <property type="match status" value="1"/>
</dbReference>
<organism evidence="9 12">
    <name type="scientific">Streptomyces radicis</name>
    <dbReference type="NCBI Taxonomy" id="1750517"/>
    <lineage>
        <taxon>Bacteria</taxon>
        <taxon>Bacillati</taxon>
        <taxon>Actinomycetota</taxon>
        <taxon>Actinomycetes</taxon>
        <taxon>Kitasatosporales</taxon>
        <taxon>Streptomycetaceae</taxon>
        <taxon>Streptomyces</taxon>
    </lineage>
</organism>
<dbReference type="CDD" id="cd14014">
    <property type="entry name" value="STKc_PknB_like"/>
    <property type="match status" value="1"/>
</dbReference>
<reference evidence="11 12" key="1">
    <citation type="submission" date="2018-09" db="EMBL/GenBank/DDBJ databases">
        <title>Streptomyces sp. nov. DS1-2, an endophytic actinomycete isolated from roots of Dendrobium scabrilingue.</title>
        <authorList>
            <person name="Kuncharoen N."/>
            <person name="Kudo T."/>
            <person name="Ohkuma M."/>
            <person name="Yuki M."/>
            <person name="Tanasupawat S."/>
        </authorList>
    </citation>
    <scope>NUCLEOTIDE SEQUENCE [LARGE SCALE GENOMIC DNA]</scope>
    <source>
        <strain evidence="9 12">AZ1-7</strain>
        <strain evidence="10 11">DS1-2</strain>
    </source>
</reference>
<dbReference type="GO" id="GO:0005524">
    <property type="term" value="F:ATP binding"/>
    <property type="evidence" value="ECO:0007669"/>
    <property type="project" value="UniProtKB-KW"/>
</dbReference>
<dbReference type="SMART" id="SM00220">
    <property type="entry name" value="S_TKc"/>
    <property type="match status" value="1"/>
</dbReference>
<dbReference type="Pfam" id="PF00069">
    <property type="entry name" value="Pkinase"/>
    <property type="match status" value="1"/>
</dbReference>
<keyword evidence="5 9" id="KW-0418">Kinase</keyword>
<keyword evidence="2 9" id="KW-0723">Serine/threonine-protein kinase</keyword>
<keyword evidence="6" id="KW-0067">ATP-binding</keyword>
<evidence type="ECO:0000256" key="2">
    <source>
        <dbReference type="ARBA" id="ARBA00022527"/>
    </source>
</evidence>
<evidence type="ECO:0000256" key="4">
    <source>
        <dbReference type="ARBA" id="ARBA00022741"/>
    </source>
</evidence>
<dbReference type="PANTHER" id="PTHR43289:SF6">
    <property type="entry name" value="SERINE_THREONINE-PROTEIN KINASE NEKL-3"/>
    <property type="match status" value="1"/>
</dbReference>
<dbReference type="Gene3D" id="1.10.510.10">
    <property type="entry name" value="Transferase(Phosphotransferase) domain 1"/>
    <property type="match status" value="1"/>
</dbReference>
<dbReference type="AlphaFoldDB" id="A0A3A9WHU7"/>
<accession>A0A3A9WHU7</accession>
<dbReference type="EC" id="2.7.11.1" evidence="1"/>
<gene>
    <name evidence="10" type="ORF">D7318_04955</name>
    <name evidence="9" type="ORF">D7319_19595</name>
</gene>
<dbReference type="SUPFAM" id="SSF56112">
    <property type="entry name" value="Protein kinase-like (PK-like)"/>
    <property type="match status" value="1"/>
</dbReference>
<dbReference type="InterPro" id="IPR000719">
    <property type="entry name" value="Prot_kinase_dom"/>
</dbReference>
<dbReference type="Proteomes" id="UP000275024">
    <property type="component" value="Unassembled WGS sequence"/>
</dbReference>
<keyword evidence="4" id="KW-0547">Nucleotide-binding</keyword>
<evidence type="ECO:0000313" key="10">
    <source>
        <dbReference type="EMBL" id="RKN26707.1"/>
    </source>
</evidence>
<dbReference type="Gene3D" id="3.30.200.20">
    <property type="entry name" value="Phosphorylase Kinase, domain 1"/>
    <property type="match status" value="1"/>
</dbReference>
<evidence type="ECO:0000256" key="7">
    <source>
        <dbReference type="SAM" id="MobiDB-lite"/>
    </source>
</evidence>
<keyword evidence="3" id="KW-0808">Transferase</keyword>
<feature type="region of interest" description="Disordered" evidence="7">
    <location>
        <begin position="286"/>
        <end position="308"/>
    </location>
</feature>
<evidence type="ECO:0000256" key="5">
    <source>
        <dbReference type="ARBA" id="ARBA00022777"/>
    </source>
</evidence>
<protein>
    <recommendedName>
        <fullName evidence="1">non-specific serine/threonine protein kinase</fullName>
        <ecNumber evidence="1">2.7.11.1</ecNumber>
    </recommendedName>
</protein>
<feature type="domain" description="Protein kinase" evidence="8">
    <location>
        <begin position="17"/>
        <end position="281"/>
    </location>
</feature>
<dbReference type="InterPro" id="IPR011009">
    <property type="entry name" value="Kinase-like_dom_sf"/>
</dbReference>
<dbReference type="OrthoDB" id="9762169at2"/>
<evidence type="ECO:0000256" key="6">
    <source>
        <dbReference type="ARBA" id="ARBA00022840"/>
    </source>
</evidence>
<dbReference type="EMBL" id="RBDX01000016">
    <property type="protein sequence ID" value="RKN07276.1"/>
    <property type="molecule type" value="Genomic_DNA"/>
</dbReference>
<dbReference type="PROSITE" id="PS00108">
    <property type="entry name" value="PROTEIN_KINASE_ST"/>
    <property type="match status" value="1"/>
</dbReference>
<evidence type="ECO:0000256" key="1">
    <source>
        <dbReference type="ARBA" id="ARBA00012513"/>
    </source>
</evidence>
<dbReference type="Proteomes" id="UP000268652">
    <property type="component" value="Unassembled WGS sequence"/>
</dbReference>
<proteinExistence type="predicted"/>
<dbReference type="InterPro" id="IPR008271">
    <property type="entry name" value="Ser/Thr_kinase_AS"/>
</dbReference>
<dbReference type="PROSITE" id="PS50011">
    <property type="entry name" value="PROTEIN_KINASE_DOM"/>
    <property type="match status" value="1"/>
</dbReference>
<sequence length="651" mass="68442">MREACPMDVGDLVGGRYRLRERFAEGAVGQVWRATDELVPRTVVLKRTLIDGERGQRAVLQEAAILAETQHPHVVTLHDVIPGGAGGGDHWLVMEYVTSRSLAGLVNALPGRRLADEDGVEAWRRAAEIGVQLAEALRAVHAKGVVHRDVKPGNVLVADNWFVKLGDFGNCGAGDPEETQGEGPIPRTPAYAAPEVHRGGVPSRASDVFSLGATLFRVVEGHSLYGPRATEAEMEMRARAGAFVGAERAGRLGPVLDRLLEPRPEDRPDAAEAVALLRGLLPTPAADSTAAGARSGPEPVDAVNAPSAPPRSRRLAWAAWAGVGLVALAATVVVGLRIFEGEGNGNAPPADPPPVPDALRPQDRAVGEVVGHAPSADPCALVDPAGLAAFGDTELDRDYGNFDRCDIRLLPPEGGEVVLMVDLNNAPAPEISSPSEQVGDVRVVSHPSTGEDCTRFVLLPDGNWLTVAAKYWDDGAPDLCAIADAGARHAADVVNEHGTLPRRPAEFPPGSLARYSACALLDTATLTAAVPGLDTGSPNTGFAEWQCEWYGMADDATVMLRFDRAEPLTAEHGHATQFNGYDAAVGPEVEGPGTCRVILEYRHYTDEEGNPAVEKLFLVVGSPDGEDAACAAAGALMTTASAVLPPPPGRS</sequence>